<dbReference type="Gene3D" id="3.20.20.450">
    <property type="entry name" value="EAL domain"/>
    <property type="match status" value="1"/>
</dbReference>
<evidence type="ECO:0000259" key="1">
    <source>
        <dbReference type="PROSITE" id="PS50883"/>
    </source>
</evidence>
<dbReference type="CDD" id="cd01949">
    <property type="entry name" value="GGDEF"/>
    <property type="match status" value="1"/>
</dbReference>
<evidence type="ECO:0000313" key="3">
    <source>
        <dbReference type="EMBL" id="GBF33238.1"/>
    </source>
</evidence>
<dbReference type="SUPFAM" id="SSF54631">
    <property type="entry name" value="CBS-domain pair"/>
    <property type="match status" value="1"/>
</dbReference>
<dbReference type="Pfam" id="PF00990">
    <property type="entry name" value="GGDEF"/>
    <property type="match status" value="2"/>
</dbReference>
<evidence type="ECO:0000313" key="4">
    <source>
        <dbReference type="Proteomes" id="UP000239549"/>
    </source>
</evidence>
<dbReference type="InterPro" id="IPR035919">
    <property type="entry name" value="EAL_sf"/>
</dbReference>
<protein>
    <submittedName>
        <fullName evidence="3">EAL domain/GGDEF domain protein</fullName>
    </submittedName>
</protein>
<dbReference type="InterPro" id="IPR000160">
    <property type="entry name" value="GGDEF_dom"/>
</dbReference>
<dbReference type="OrthoDB" id="9813903at2"/>
<dbReference type="InterPro" id="IPR050706">
    <property type="entry name" value="Cyclic-di-GMP_PDE-like"/>
</dbReference>
<dbReference type="RefSeq" id="WP_104371669.1">
    <property type="nucleotide sequence ID" value="NZ_BFAV01000079.1"/>
</dbReference>
<evidence type="ECO:0000259" key="2">
    <source>
        <dbReference type="PROSITE" id="PS50887"/>
    </source>
</evidence>
<accession>A0A2L2XAN1</accession>
<proteinExistence type="predicted"/>
<dbReference type="SUPFAM" id="SSF55073">
    <property type="entry name" value="Nucleotide cyclase"/>
    <property type="match status" value="2"/>
</dbReference>
<name>A0A2L2XAN1_9FIRM</name>
<dbReference type="SMART" id="SM00267">
    <property type="entry name" value="GGDEF"/>
    <property type="match status" value="1"/>
</dbReference>
<reference evidence="4" key="1">
    <citation type="submission" date="2018-02" db="EMBL/GenBank/DDBJ databases">
        <title>Genome sequence of Desulfocucumis palustris strain NAW-5.</title>
        <authorList>
            <person name="Watanabe M."/>
            <person name="Kojima H."/>
            <person name="Fukui M."/>
        </authorList>
    </citation>
    <scope>NUCLEOTIDE SEQUENCE [LARGE SCALE GENOMIC DNA]</scope>
    <source>
        <strain evidence="4">NAW-5</strain>
    </source>
</reference>
<dbReference type="NCBIfam" id="TIGR00254">
    <property type="entry name" value="GGDEF"/>
    <property type="match status" value="1"/>
</dbReference>
<dbReference type="Proteomes" id="UP000239549">
    <property type="component" value="Unassembled WGS sequence"/>
</dbReference>
<dbReference type="AlphaFoldDB" id="A0A2L2XAN1"/>
<dbReference type="InterPro" id="IPR029787">
    <property type="entry name" value="Nucleotide_cyclase"/>
</dbReference>
<dbReference type="CDD" id="cd01948">
    <property type="entry name" value="EAL"/>
    <property type="match status" value="1"/>
</dbReference>
<dbReference type="EMBL" id="BFAV01000079">
    <property type="protein sequence ID" value="GBF33238.1"/>
    <property type="molecule type" value="Genomic_DNA"/>
</dbReference>
<dbReference type="InterPro" id="IPR001633">
    <property type="entry name" value="EAL_dom"/>
</dbReference>
<dbReference type="InterPro" id="IPR046342">
    <property type="entry name" value="CBS_dom_sf"/>
</dbReference>
<dbReference type="PANTHER" id="PTHR33121">
    <property type="entry name" value="CYCLIC DI-GMP PHOSPHODIESTERASE PDEF"/>
    <property type="match status" value="1"/>
</dbReference>
<dbReference type="CDD" id="cd04598">
    <property type="entry name" value="CBS_pair_GGDEF_EAL"/>
    <property type="match status" value="1"/>
</dbReference>
<dbReference type="GO" id="GO:0071111">
    <property type="term" value="F:cyclic-guanylate-specific phosphodiesterase activity"/>
    <property type="evidence" value="ECO:0007669"/>
    <property type="project" value="InterPro"/>
</dbReference>
<dbReference type="Gene3D" id="3.30.70.270">
    <property type="match status" value="2"/>
</dbReference>
<dbReference type="InterPro" id="IPR043128">
    <property type="entry name" value="Rev_trsase/Diguanyl_cyclase"/>
</dbReference>
<gene>
    <name evidence="3" type="ORF">DCCM_2337</name>
</gene>
<dbReference type="PANTHER" id="PTHR33121:SF76">
    <property type="entry name" value="SIGNALING PROTEIN"/>
    <property type="match status" value="1"/>
</dbReference>
<feature type="domain" description="GGDEF" evidence="2">
    <location>
        <begin position="43"/>
        <end position="192"/>
    </location>
</feature>
<dbReference type="PROSITE" id="PS50883">
    <property type="entry name" value="EAL"/>
    <property type="match status" value="1"/>
</dbReference>
<dbReference type="SMART" id="SM00052">
    <property type="entry name" value="EAL"/>
    <property type="match status" value="1"/>
</dbReference>
<dbReference type="Gene3D" id="3.10.580.10">
    <property type="entry name" value="CBS-domain"/>
    <property type="match status" value="1"/>
</dbReference>
<feature type="domain" description="EAL" evidence="1">
    <location>
        <begin position="185"/>
        <end position="435"/>
    </location>
</feature>
<feature type="domain" description="GGDEF" evidence="2">
    <location>
        <begin position="613"/>
        <end position="766"/>
    </location>
</feature>
<comment type="caution">
    <text evidence="3">The sequence shown here is derived from an EMBL/GenBank/DDBJ whole genome shotgun (WGS) entry which is preliminary data.</text>
</comment>
<sequence>MPKNILGKLFKQSINVKGMDSTPFRNFFRHFNDRIKEVLEGNKSLVLIFIDIKDFHSIEILHGSRVAGKVLKRMTEILNNKAPEMIPNREQILLVDKLLGDEFIVVYSFEGELSYEDLQNISLSWRMAFKESLNKSIYGETGSIVDIHVGCTAIYPEGNETIESKIYSALREAQQNARGKMDPKNARLLDEFKKIIENNQFTIHYQPIVSLSTGIVLGWEALTRGPRDTHFRSPQVIFNYAAEVDLLYPVERSCRHLALKNFGTAGQEQKIFININPLTINDSNFVKGETINFIKQAGLSHRNIVFEITEQADLRNLPHFKRTLEHYRNQGYLVAIDDAGAGFSSLQAIAQIRPDFIKMDMSLVRNVEIDPVKRALLETFVTFAEKIGSFIIAEGIETENELRALINMGVHYGQGYYLGRPVYPKVMPRPELCLDIARMASKNKQLAWRHSIPVGDIVENCLTVKPNTPVLRVKKLLESNPSISGVAVLDGSKPGGLVMKQSLYGQLSTQYGVALYSNRPAKIIMDSTPLIVDWATPVETVSQVAMSREKGQIYDHIIVTRNGDYAGVVTVQNLISSLTRIQLEFAKGANPLTGLPGNNAIEAEINNRLNGSKTFMLVYVDLDNFKSYNDKYGFENGDRLLLLTSKIVGSVLRKCGNPDDFVGHLGGDDFVFITSSRCVDTVCNKIIKYFDRLVPSRYTQEDRRKKGLMGKDRDGNDKWYPFVSISIAVVECSPGIDDINSVSRNSAELKAYAKSIPGSVYTRDRRKKR</sequence>
<keyword evidence="4" id="KW-1185">Reference proteome</keyword>
<dbReference type="SUPFAM" id="SSF141868">
    <property type="entry name" value="EAL domain-like"/>
    <property type="match status" value="1"/>
</dbReference>
<dbReference type="PROSITE" id="PS50887">
    <property type="entry name" value="GGDEF"/>
    <property type="match status" value="2"/>
</dbReference>
<dbReference type="Pfam" id="PF00563">
    <property type="entry name" value="EAL"/>
    <property type="match status" value="1"/>
</dbReference>
<organism evidence="3 4">
    <name type="scientific">Desulfocucumis palustris</name>
    <dbReference type="NCBI Taxonomy" id="1898651"/>
    <lineage>
        <taxon>Bacteria</taxon>
        <taxon>Bacillati</taxon>
        <taxon>Bacillota</taxon>
        <taxon>Clostridia</taxon>
        <taxon>Eubacteriales</taxon>
        <taxon>Desulfocucumaceae</taxon>
        <taxon>Desulfocucumis</taxon>
    </lineage>
</organism>